<dbReference type="InterPro" id="IPR002901">
    <property type="entry name" value="MGlyc_endo_b_GlcNAc-like_dom"/>
</dbReference>
<dbReference type="PANTHER" id="PTHR33308:SF9">
    <property type="entry name" value="PEPTIDOGLYCAN HYDROLASE FLGJ"/>
    <property type="match status" value="1"/>
</dbReference>
<dbReference type="RefSeq" id="WP_159173815.1">
    <property type="nucleotide sequence ID" value="NZ_LR732312.1"/>
</dbReference>
<evidence type="ECO:0000313" key="4">
    <source>
        <dbReference type="Proteomes" id="UP000439752"/>
    </source>
</evidence>
<dbReference type="Gene3D" id="1.10.530.10">
    <property type="match status" value="1"/>
</dbReference>
<evidence type="ECO:0000313" key="3">
    <source>
        <dbReference type="EMBL" id="VWX37951.1"/>
    </source>
</evidence>
<sequence>MSTRTIRPGRPAKRAGSLKGLLFFFLLGSVLFFLLKDDPPSVLKPAAPYIAEKYQKGQVATEQEFDTFNEAKAFLADERGAIKRTEDDRYVYLTGPGIGIVDPGGTLNIYQDESLKKRLTYVASGSRLTLRDFGPDVSRIEIAGVSGFVASDRLTLYPVEQSTNRSFYERTGDTLRHYIVANAGLGGWITVGRAPKDVSKRTTDYVEVSTLTKNLRKPTPLSAKELDAFIKNNAPDSPLIGTGKTFKKVERDFDINAAYLLAHAIHESNYGRSTIAREKFNLFGVNATDIAPGQNATAYKSLDDSIRKTGQFIARDYLAPDGKYHRGPFLGNKAKGMNVFYASDPYWSEKIAGILYKMDAF</sequence>
<dbReference type="GO" id="GO:0004040">
    <property type="term" value="F:amidase activity"/>
    <property type="evidence" value="ECO:0007669"/>
    <property type="project" value="InterPro"/>
</dbReference>
<name>A0A653IFS7_9BACL</name>
<dbReference type="EMBL" id="CABWKQ010000030">
    <property type="protein sequence ID" value="VWX37951.1"/>
    <property type="molecule type" value="Genomic_DNA"/>
</dbReference>
<feature type="domain" description="Mannosyl-glycoprotein endo-beta-N-acetylglucosamidase-like" evidence="2">
    <location>
        <begin position="231"/>
        <end position="359"/>
    </location>
</feature>
<dbReference type="Pfam" id="PF01832">
    <property type="entry name" value="Glucosaminidase"/>
    <property type="match status" value="1"/>
</dbReference>
<dbReference type="Proteomes" id="UP000439752">
    <property type="component" value="Unassembled WGS sequence"/>
</dbReference>
<dbReference type="InterPro" id="IPR051056">
    <property type="entry name" value="Glycosyl_Hydrolase_73"/>
</dbReference>
<gene>
    <name evidence="3" type="ORF">EXIGUO9Y_360228</name>
</gene>
<reference evidence="3 4" key="1">
    <citation type="submission" date="2019-10" db="EMBL/GenBank/DDBJ databases">
        <authorList>
            <person name="Karimi E."/>
        </authorList>
    </citation>
    <scope>NUCLEOTIDE SEQUENCE [LARGE SCALE GENOMIC DNA]</scope>
    <source>
        <strain evidence="3">Exiguobacterium sp. 9Y</strain>
    </source>
</reference>
<keyword evidence="4" id="KW-1185">Reference proteome</keyword>
<keyword evidence="1" id="KW-0378">Hydrolase</keyword>
<dbReference type="SMART" id="SM00047">
    <property type="entry name" value="LYZ2"/>
    <property type="match status" value="1"/>
</dbReference>
<dbReference type="PANTHER" id="PTHR33308">
    <property type="entry name" value="PEPTIDOGLYCAN HYDROLASE FLGJ"/>
    <property type="match status" value="1"/>
</dbReference>
<accession>A0A653IFS7</accession>
<proteinExistence type="predicted"/>
<evidence type="ECO:0000256" key="1">
    <source>
        <dbReference type="ARBA" id="ARBA00022801"/>
    </source>
</evidence>
<evidence type="ECO:0000259" key="2">
    <source>
        <dbReference type="SMART" id="SM00047"/>
    </source>
</evidence>
<dbReference type="AlphaFoldDB" id="A0A653IFS7"/>
<organism evidence="3 4">
    <name type="scientific">Exiguobacterium oxidotolerans</name>
    <dbReference type="NCBI Taxonomy" id="223958"/>
    <lineage>
        <taxon>Bacteria</taxon>
        <taxon>Bacillati</taxon>
        <taxon>Bacillota</taxon>
        <taxon>Bacilli</taxon>
        <taxon>Bacillales</taxon>
        <taxon>Bacillales Family XII. Incertae Sedis</taxon>
        <taxon>Exiguobacterium</taxon>
    </lineage>
</organism>
<protein>
    <submittedName>
        <fullName evidence="3">Mannosyl-glycoprotein endo-beta-N-acetylglucosamidase</fullName>
    </submittedName>
</protein>